<keyword evidence="5" id="KW-0862">Zinc</keyword>
<protein>
    <submittedName>
        <fullName evidence="10">PHD and RING finger domain-containing protein 1 isoform X1</fullName>
    </submittedName>
</protein>
<dbReference type="Proteomes" id="UP001165289">
    <property type="component" value="Unassembled WGS sequence"/>
</dbReference>
<proteinExistence type="predicted"/>
<feature type="compositionally biased region" description="Polar residues" evidence="7">
    <location>
        <begin position="407"/>
        <end position="421"/>
    </location>
</feature>
<feature type="compositionally biased region" description="Polar residues" evidence="7">
    <location>
        <begin position="193"/>
        <end position="203"/>
    </location>
</feature>
<gene>
    <name evidence="10" type="ORF">LOD99_916</name>
</gene>
<evidence type="ECO:0000259" key="9">
    <source>
        <dbReference type="PROSITE" id="PS50089"/>
    </source>
</evidence>
<dbReference type="SUPFAM" id="SSF57903">
    <property type="entry name" value="FYVE/PHD zinc finger"/>
    <property type="match status" value="1"/>
</dbReference>
<organism evidence="10 11">
    <name type="scientific">Oopsacas minuta</name>
    <dbReference type="NCBI Taxonomy" id="111878"/>
    <lineage>
        <taxon>Eukaryota</taxon>
        <taxon>Metazoa</taxon>
        <taxon>Porifera</taxon>
        <taxon>Hexactinellida</taxon>
        <taxon>Hexasterophora</taxon>
        <taxon>Lyssacinosida</taxon>
        <taxon>Leucopsacidae</taxon>
        <taxon>Oopsacas</taxon>
    </lineage>
</organism>
<evidence type="ECO:0000313" key="10">
    <source>
        <dbReference type="EMBL" id="KAI6654520.1"/>
    </source>
</evidence>
<dbReference type="InterPro" id="IPR001841">
    <property type="entry name" value="Znf_RING"/>
</dbReference>
<evidence type="ECO:0000256" key="5">
    <source>
        <dbReference type="ARBA" id="ARBA00022833"/>
    </source>
</evidence>
<dbReference type="InterPro" id="IPR011011">
    <property type="entry name" value="Znf_FYVE_PHD"/>
</dbReference>
<evidence type="ECO:0000259" key="8">
    <source>
        <dbReference type="PROSITE" id="PS50016"/>
    </source>
</evidence>
<keyword evidence="4" id="KW-0833">Ubl conjugation pathway</keyword>
<dbReference type="Pfam" id="PF00628">
    <property type="entry name" value="PHD"/>
    <property type="match status" value="1"/>
</dbReference>
<dbReference type="GO" id="GO:0008270">
    <property type="term" value="F:zinc ion binding"/>
    <property type="evidence" value="ECO:0007669"/>
    <property type="project" value="UniProtKB-KW"/>
</dbReference>
<dbReference type="InterPro" id="IPR017907">
    <property type="entry name" value="Znf_RING_CS"/>
</dbReference>
<dbReference type="PANTHER" id="PTHR12618:SF20">
    <property type="entry name" value="PHD AND RING FINGER DOMAIN-CONTAINING PROTEIN 1"/>
    <property type="match status" value="1"/>
</dbReference>
<keyword evidence="11" id="KW-1185">Reference proteome</keyword>
<dbReference type="AlphaFoldDB" id="A0AAV7K1N3"/>
<evidence type="ECO:0000256" key="1">
    <source>
        <dbReference type="ARBA" id="ARBA00004906"/>
    </source>
</evidence>
<accession>A0AAV7K1N3</accession>
<sequence>MSQKTLQPKLRNRIVSTDDSRVCTICLSGIGDSSTPSKSPAKLIVARLSACHHMFCEECIVEWSKQTNTCPIDRIKFNLIELWDTRKDIRVDNIHVSDVIPSQLLPTDDLTYCEICGSCDREDVLLLCDGCNKGYHTDCLRPRIEEIPMDVWYCRHCIPLLGRATRWTEYYDSSQEQENVYVNPQIPEFTEITQAVSDNSSGFEGTGRPRRKRKRYIPPSSPSVSSDGDSESDSQTFIVSSRSARPVKKLPPRRTRKRRKRRKVYKSDDFSQDSQSSDTTAIANRPKRLCRMNSNRRSLRTYQTREFTRKLLRNNSLATSPSSSTNPDVTHIRPHLCFSLRQPLSTQAVFTRSESDADTSDSFSIILNNDYSSNEELTLPDTEPSGNDGEVSDNNTTIQEDILASNTEPSNNLLPCSSHSDNPNSRSLRPRPRPPSRKLRTYNKTNSSKSTRQPAPRRAKLQAEQLLQLKEFISSDESD</sequence>
<feature type="compositionally biased region" description="Basic residues" evidence="7">
    <location>
        <begin position="428"/>
        <end position="441"/>
    </location>
</feature>
<evidence type="ECO:0000256" key="2">
    <source>
        <dbReference type="ARBA" id="ARBA00022723"/>
    </source>
</evidence>
<feature type="region of interest" description="Disordered" evidence="7">
    <location>
        <begin position="193"/>
        <end position="293"/>
    </location>
</feature>
<comment type="caution">
    <text evidence="10">The sequence shown here is derived from an EMBL/GenBank/DDBJ whole genome shotgun (WGS) entry which is preliminary data.</text>
</comment>
<dbReference type="InterPro" id="IPR013083">
    <property type="entry name" value="Znf_RING/FYVE/PHD"/>
</dbReference>
<evidence type="ECO:0000256" key="3">
    <source>
        <dbReference type="ARBA" id="ARBA00022771"/>
    </source>
</evidence>
<dbReference type="PROSITE" id="PS01359">
    <property type="entry name" value="ZF_PHD_1"/>
    <property type="match status" value="1"/>
</dbReference>
<dbReference type="Gene3D" id="3.30.40.10">
    <property type="entry name" value="Zinc/RING finger domain, C3HC4 (zinc finger)"/>
    <property type="match status" value="2"/>
</dbReference>
<feature type="compositionally biased region" description="Basic residues" evidence="7">
    <location>
        <begin position="245"/>
        <end position="264"/>
    </location>
</feature>
<dbReference type="InterPro" id="IPR047157">
    <property type="entry name" value="PHRF1/Atg35"/>
</dbReference>
<feature type="region of interest" description="Disordered" evidence="7">
    <location>
        <begin position="407"/>
        <end position="460"/>
    </location>
</feature>
<dbReference type="EMBL" id="JAKMXF010000222">
    <property type="protein sequence ID" value="KAI6654520.1"/>
    <property type="molecule type" value="Genomic_DNA"/>
</dbReference>
<dbReference type="InterPro" id="IPR019786">
    <property type="entry name" value="Zinc_finger_PHD-type_CS"/>
</dbReference>
<dbReference type="PROSITE" id="PS50089">
    <property type="entry name" value="ZF_RING_2"/>
    <property type="match status" value="1"/>
</dbReference>
<feature type="region of interest" description="Disordered" evidence="7">
    <location>
        <begin position="374"/>
        <end position="394"/>
    </location>
</feature>
<feature type="domain" description="RING-type" evidence="9">
    <location>
        <begin position="23"/>
        <end position="74"/>
    </location>
</feature>
<dbReference type="InterPro" id="IPR019787">
    <property type="entry name" value="Znf_PHD-finger"/>
</dbReference>
<evidence type="ECO:0000256" key="6">
    <source>
        <dbReference type="PROSITE-ProRule" id="PRU00175"/>
    </source>
</evidence>
<dbReference type="InterPro" id="IPR024766">
    <property type="entry name" value="Znf_RING_H2"/>
</dbReference>
<feature type="compositionally biased region" description="Polar residues" evidence="7">
    <location>
        <begin position="442"/>
        <end position="453"/>
    </location>
</feature>
<dbReference type="PROSITE" id="PS00518">
    <property type="entry name" value="ZF_RING_1"/>
    <property type="match status" value="1"/>
</dbReference>
<evidence type="ECO:0000256" key="4">
    <source>
        <dbReference type="ARBA" id="ARBA00022786"/>
    </source>
</evidence>
<dbReference type="SMART" id="SM00249">
    <property type="entry name" value="PHD"/>
    <property type="match status" value="1"/>
</dbReference>
<keyword evidence="2" id="KW-0479">Metal-binding</keyword>
<dbReference type="SUPFAM" id="SSF57850">
    <property type="entry name" value="RING/U-box"/>
    <property type="match status" value="1"/>
</dbReference>
<comment type="pathway">
    <text evidence="1">Protein modification; protein ubiquitination.</text>
</comment>
<dbReference type="GO" id="GO:0031461">
    <property type="term" value="C:cullin-RING ubiquitin ligase complex"/>
    <property type="evidence" value="ECO:0007669"/>
    <property type="project" value="UniProtKB-ARBA"/>
</dbReference>
<dbReference type="InterPro" id="IPR001965">
    <property type="entry name" value="Znf_PHD"/>
</dbReference>
<evidence type="ECO:0000313" key="11">
    <source>
        <dbReference type="Proteomes" id="UP001165289"/>
    </source>
</evidence>
<reference evidence="10 11" key="1">
    <citation type="journal article" date="2023" name="BMC Biol.">
        <title>The compact genome of the sponge Oopsacas minuta (Hexactinellida) is lacking key metazoan core genes.</title>
        <authorList>
            <person name="Santini S."/>
            <person name="Schenkelaars Q."/>
            <person name="Jourda C."/>
            <person name="Duchesne M."/>
            <person name="Belahbib H."/>
            <person name="Rocher C."/>
            <person name="Selva M."/>
            <person name="Riesgo A."/>
            <person name="Vervoort M."/>
            <person name="Leys S.P."/>
            <person name="Kodjabachian L."/>
            <person name="Le Bivic A."/>
            <person name="Borchiellini C."/>
            <person name="Claverie J.M."/>
            <person name="Renard E."/>
        </authorList>
    </citation>
    <scope>NUCLEOTIDE SEQUENCE [LARGE SCALE GENOMIC DNA]</scope>
    <source>
        <strain evidence="10">SPO-2</strain>
    </source>
</reference>
<dbReference type="PROSITE" id="PS50016">
    <property type="entry name" value="ZF_PHD_2"/>
    <property type="match status" value="1"/>
</dbReference>
<dbReference type="SMART" id="SM00184">
    <property type="entry name" value="RING"/>
    <property type="match status" value="1"/>
</dbReference>
<name>A0AAV7K1N3_9METZ</name>
<keyword evidence="3 6" id="KW-0863">Zinc-finger</keyword>
<dbReference type="Pfam" id="PF12678">
    <property type="entry name" value="zf-rbx1"/>
    <property type="match status" value="1"/>
</dbReference>
<dbReference type="PANTHER" id="PTHR12618">
    <property type="entry name" value="PHD AND RING FINGER DOMAIN-CONTAINING PROTEIN 1"/>
    <property type="match status" value="1"/>
</dbReference>
<evidence type="ECO:0000256" key="7">
    <source>
        <dbReference type="SAM" id="MobiDB-lite"/>
    </source>
</evidence>
<feature type="domain" description="PHD-type" evidence="8">
    <location>
        <begin position="110"/>
        <end position="160"/>
    </location>
</feature>